<feature type="domain" description="UPF0033" evidence="2">
    <location>
        <begin position="12"/>
        <end position="36"/>
    </location>
</feature>
<dbReference type="Proteomes" id="UP000241362">
    <property type="component" value="Unassembled WGS sequence"/>
</dbReference>
<accession>A0A2T4J5L4</accession>
<dbReference type="Gene3D" id="3.30.110.40">
    <property type="entry name" value="TusA-like domain"/>
    <property type="match status" value="1"/>
</dbReference>
<dbReference type="PANTHER" id="PTHR33279:SF2">
    <property type="entry name" value="SULFUR CARRIER PROTEIN TUSA"/>
    <property type="match status" value="1"/>
</dbReference>
<evidence type="ECO:0000313" key="4">
    <source>
        <dbReference type="Proteomes" id="UP000241362"/>
    </source>
</evidence>
<dbReference type="InterPro" id="IPR001455">
    <property type="entry name" value="TusA-like"/>
</dbReference>
<sequence>MSDLPDTWDHEIDCEGLLCPLPVLRARKRLMGMAPGQVLCVRATDAMAAVDLPHFCGQAGHSYLGQTADGAVARHLIRAGGQGPAG</sequence>
<dbReference type="RefSeq" id="WP_107674320.1">
    <property type="nucleotide sequence ID" value="NZ_PZKE01000017.1"/>
</dbReference>
<evidence type="ECO:0000256" key="1">
    <source>
        <dbReference type="ARBA" id="ARBA00008984"/>
    </source>
</evidence>
<dbReference type="EMBL" id="PZKE01000017">
    <property type="protein sequence ID" value="PTE13181.1"/>
    <property type="molecule type" value="Genomic_DNA"/>
</dbReference>
<proteinExistence type="inferred from homology"/>
<comment type="similarity">
    <text evidence="1">Belongs to the sulfur carrier protein TusA family.</text>
</comment>
<evidence type="ECO:0000313" key="3">
    <source>
        <dbReference type="EMBL" id="PTE13181.1"/>
    </source>
</evidence>
<reference evidence="3 4" key="1">
    <citation type="submission" date="2018-03" db="EMBL/GenBank/DDBJ databases">
        <title>Rhodobacter blasticus.</title>
        <authorList>
            <person name="Meyer T.E."/>
            <person name="Miller S."/>
            <person name="Lodha T."/>
            <person name="Gandham S."/>
            <person name="Chintalapati S."/>
            <person name="Chintalapati V.R."/>
        </authorList>
    </citation>
    <scope>NUCLEOTIDE SEQUENCE [LARGE SCALE GENOMIC DNA]</scope>
    <source>
        <strain evidence="3 4">DSM 2131</strain>
    </source>
</reference>
<name>A0A2T4J5L4_FUSBL</name>
<dbReference type="SUPFAM" id="SSF64307">
    <property type="entry name" value="SirA-like"/>
    <property type="match status" value="1"/>
</dbReference>
<keyword evidence="4" id="KW-1185">Reference proteome</keyword>
<comment type="caution">
    <text evidence="3">The sequence shown here is derived from an EMBL/GenBank/DDBJ whole genome shotgun (WGS) entry which is preliminary data.</text>
</comment>
<dbReference type="Pfam" id="PF01206">
    <property type="entry name" value="TusA"/>
    <property type="match status" value="1"/>
</dbReference>
<dbReference type="PANTHER" id="PTHR33279">
    <property type="entry name" value="SULFUR CARRIER PROTEIN YEDF-RELATED"/>
    <property type="match status" value="1"/>
</dbReference>
<dbReference type="PROSITE" id="PS01148">
    <property type="entry name" value="UPF0033"/>
    <property type="match status" value="1"/>
</dbReference>
<evidence type="ECO:0000259" key="2">
    <source>
        <dbReference type="PROSITE" id="PS01148"/>
    </source>
</evidence>
<gene>
    <name evidence="3" type="ORF">C5F44_14780</name>
</gene>
<dbReference type="InterPro" id="IPR036868">
    <property type="entry name" value="TusA-like_sf"/>
</dbReference>
<organism evidence="3 4">
    <name type="scientific">Fuscovulum blasticum DSM 2131</name>
    <dbReference type="NCBI Taxonomy" id="1188250"/>
    <lineage>
        <taxon>Bacteria</taxon>
        <taxon>Pseudomonadati</taxon>
        <taxon>Pseudomonadota</taxon>
        <taxon>Alphaproteobacteria</taxon>
        <taxon>Rhodobacterales</taxon>
        <taxon>Paracoccaceae</taxon>
        <taxon>Pseudogemmobacter</taxon>
    </lineage>
</organism>
<dbReference type="CDD" id="cd00291">
    <property type="entry name" value="SirA_YedF_YeeD"/>
    <property type="match status" value="1"/>
</dbReference>
<protein>
    <submittedName>
        <fullName evidence="3">Preprotein translocase subunit TatB</fullName>
    </submittedName>
</protein>
<dbReference type="AlphaFoldDB" id="A0A2T4J5L4"/>